<dbReference type="Proteomes" id="UP000053789">
    <property type="component" value="Unassembled WGS sequence"/>
</dbReference>
<dbReference type="GeneID" id="27697922"/>
<name>A0A0D2IE35_CLAB1</name>
<accession>A0A0D2IE35</accession>
<sequence length="128" mass="14407">MAIIGVLSTWRIICEALNAIQVGHDDVHQNDIVLDPFLYLINHPKTARHNVKDAFGAFEPLRIDPATRWVIFSQENTCRSFPQRRMILTLTIPGYEGPGWLGAIDIIAADLKETLVGQFKITATQIPR</sequence>
<evidence type="ECO:0000313" key="1">
    <source>
        <dbReference type="EMBL" id="KIW95014.1"/>
    </source>
</evidence>
<keyword evidence="2" id="KW-1185">Reference proteome</keyword>
<dbReference type="VEuPathDB" id="FungiDB:Z519_04994"/>
<dbReference type="HOGENOM" id="CLU_1959326_0_0_1"/>
<gene>
    <name evidence="1" type="ORF">Z519_04994</name>
</gene>
<dbReference type="EMBL" id="KN846985">
    <property type="protein sequence ID" value="KIW95014.1"/>
    <property type="molecule type" value="Genomic_DNA"/>
</dbReference>
<dbReference type="RefSeq" id="XP_016621683.1">
    <property type="nucleotide sequence ID" value="XM_016762736.1"/>
</dbReference>
<organism evidence="1 2">
    <name type="scientific">Cladophialophora bantiana (strain ATCC 10958 / CBS 173.52 / CDC B-1940 / NIH 8579)</name>
    <name type="common">Xylohypha bantiana</name>
    <dbReference type="NCBI Taxonomy" id="1442370"/>
    <lineage>
        <taxon>Eukaryota</taxon>
        <taxon>Fungi</taxon>
        <taxon>Dikarya</taxon>
        <taxon>Ascomycota</taxon>
        <taxon>Pezizomycotina</taxon>
        <taxon>Eurotiomycetes</taxon>
        <taxon>Chaetothyriomycetidae</taxon>
        <taxon>Chaetothyriales</taxon>
        <taxon>Herpotrichiellaceae</taxon>
        <taxon>Cladophialophora</taxon>
    </lineage>
</organism>
<proteinExistence type="predicted"/>
<dbReference type="AlphaFoldDB" id="A0A0D2IE35"/>
<evidence type="ECO:0000313" key="2">
    <source>
        <dbReference type="Proteomes" id="UP000053789"/>
    </source>
</evidence>
<reference evidence="1" key="1">
    <citation type="submission" date="2015-01" db="EMBL/GenBank/DDBJ databases">
        <title>The Genome Sequence of Cladophialophora bantiana CBS 173.52.</title>
        <authorList>
            <consortium name="The Broad Institute Genomics Platform"/>
            <person name="Cuomo C."/>
            <person name="de Hoog S."/>
            <person name="Gorbushina A."/>
            <person name="Stielow B."/>
            <person name="Teixiera M."/>
            <person name="Abouelleil A."/>
            <person name="Chapman S.B."/>
            <person name="Priest M."/>
            <person name="Young S.K."/>
            <person name="Wortman J."/>
            <person name="Nusbaum C."/>
            <person name="Birren B."/>
        </authorList>
    </citation>
    <scope>NUCLEOTIDE SEQUENCE [LARGE SCALE GENOMIC DNA]</scope>
    <source>
        <strain evidence="1">CBS 173.52</strain>
    </source>
</reference>
<protein>
    <submittedName>
        <fullName evidence="1">Uncharacterized protein</fullName>
    </submittedName>
</protein>